<keyword evidence="3" id="KW-1185">Reference proteome</keyword>
<dbReference type="Proteomes" id="UP000030661">
    <property type="component" value="Unassembled WGS sequence"/>
</dbReference>
<evidence type="ECO:0000313" key="2">
    <source>
        <dbReference type="EMBL" id="GAK56573.1"/>
    </source>
</evidence>
<dbReference type="STRING" id="1499967.U27_03535"/>
<dbReference type="EMBL" id="DF820465">
    <property type="protein sequence ID" value="GAK56573.1"/>
    <property type="molecule type" value="Genomic_DNA"/>
</dbReference>
<dbReference type="AlphaFoldDB" id="A0A081BW68"/>
<reference evidence="2" key="1">
    <citation type="journal article" date="2015" name="PeerJ">
        <title>First genomic representation of candidate bacterial phylum KSB3 points to enhanced environmental sensing as a trigger of wastewater bulking.</title>
        <authorList>
            <person name="Sekiguchi Y."/>
            <person name="Ohashi A."/>
            <person name="Parks D.H."/>
            <person name="Yamauchi T."/>
            <person name="Tyson G.W."/>
            <person name="Hugenholtz P."/>
        </authorList>
    </citation>
    <scope>NUCLEOTIDE SEQUENCE [LARGE SCALE GENOMIC DNA]</scope>
</reference>
<accession>A0A081BW68</accession>
<feature type="domain" description="HepT-like" evidence="1">
    <location>
        <begin position="48"/>
        <end position="154"/>
    </location>
</feature>
<evidence type="ECO:0000259" key="1">
    <source>
        <dbReference type="Pfam" id="PF20797"/>
    </source>
</evidence>
<dbReference type="Pfam" id="PF20797">
    <property type="entry name" value="HepT-like_2"/>
    <property type="match status" value="1"/>
</dbReference>
<gene>
    <name evidence="2" type="ORF">U27_03535</name>
</gene>
<name>A0A081BW68_VECG1</name>
<dbReference type="HOGENOM" id="CLU_131990_0_0_0"/>
<dbReference type="eggNOG" id="ENOG502ZS8S">
    <property type="taxonomic scope" value="Bacteria"/>
</dbReference>
<protein>
    <recommendedName>
        <fullName evidence="1">HepT-like domain-containing protein</fullName>
    </recommendedName>
</protein>
<sequence length="167" mass="20046">MPRNELLVLVGEITESKAVLDAIHRLYSSYKSAFVDEQQRDVRDAVLLADILCNTYTCVETILFRISRVFENHLDTQQWHKELLQKMRIEVPGIRKAVLSQTSYALLDELRRFRHFKRYYYDFEYDWARLDYLKSVYERLFPLIERELDDYAAFLLHCAHDDEEGSR</sequence>
<organism evidence="2">
    <name type="scientific">Vecturithrix granuli</name>
    <dbReference type="NCBI Taxonomy" id="1499967"/>
    <lineage>
        <taxon>Bacteria</taxon>
        <taxon>Candidatus Moduliflexota</taxon>
        <taxon>Candidatus Vecturitrichia</taxon>
        <taxon>Candidatus Vecturitrichales</taxon>
        <taxon>Candidatus Vecturitrichaceae</taxon>
        <taxon>Candidatus Vecturithrix</taxon>
    </lineage>
</organism>
<evidence type="ECO:0000313" key="3">
    <source>
        <dbReference type="Proteomes" id="UP000030661"/>
    </source>
</evidence>
<proteinExistence type="predicted"/>
<dbReference type="InterPro" id="IPR048769">
    <property type="entry name" value="HepT-like_dom"/>
</dbReference>